<dbReference type="GeneID" id="83200115"/>
<dbReference type="EMBL" id="JAPQKS010000003">
    <property type="protein sequence ID" value="KAJ5238896.1"/>
    <property type="molecule type" value="Genomic_DNA"/>
</dbReference>
<evidence type="ECO:0000259" key="2">
    <source>
        <dbReference type="Pfam" id="PF25484"/>
    </source>
</evidence>
<name>A0A9W9TRN8_9EURO</name>
<evidence type="ECO:0000313" key="4">
    <source>
        <dbReference type="Proteomes" id="UP001150941"/>
    </source>
</evidence>
<dbReference type="OrthoDB" id="3515453at2759"/>
<protein>
    <recommendedName>
        <fullName evidence="2">DUF7907 domain-containing protein</fullName>
    </recommendedName>
</protein>
<dbReference type="Pfam" id="PF25484">
    <property type="entry name" value="DUF7907"/>
    <property type="match status" value="1"/>
</dbReference>
<feature type="domain" description="DUF7907" evidence="2">
    <location>
        <begin position="22"/>
        <end position="195"/>
    </location>
</feature>
<dbReference type="Proteomes" id="UP001150941">
    <property type="component" value="Unassembled WGS sequence"/>
</dbReference>
<dbReference type="AlphaFoldDB" id="A0A9W9TRN8"/>
<organism evidence="3 4">
    <name type="scientific">Penicillium chermesinum</name>
    <dbReference type="NCBI Taxonomy" id="63820"/>
    <lineage>
        <taxon>Eukaryota</taxon>
        <taxon>Fungi</taxon>
        <taxon>Dikarya</taxon>
        <taxon>Ascomycota</taxon>
        <taxon>Pezizomycotina</taxon>
        <taxon>Eurotiomycetes</taxon>
        <taxon>Eurotiomycetidae</taxon>
        <taxon>Eurotiales</taxon>
        <taxon>Aspergillaceae</taxon>
        <taxon>Penicillium</taxon>
    </lineage>
</organism>
<sequence>MKSVTALPLLLAGAASAQTIQSKPFELVIQSANETLNGQQFTACHSGAAIESLCLNGNPGSHYYLNTTEGVKSPQSGVSAPGVIVWNLPIGNEAPEPEAMSFYTEPGTNVAMPMFYPSYGEVQVVFDSKDQMGIYSTLDDTVTPPSDNSKGKVLKNWYLCDTVFSGYQYRTLSWVNGNGSEKPQNPSCVHVEVERKFV</sequence>
<reference evidence="3" key="2">
    <citation type="journal article" date="2023" name="IMA Fungus">
        <title>Comparative genomic study of the Penicillium genus elucidates a diverse pangenome and 15 lateral gene transfer events.</title>
        <authorList>
            <person name="Petersen C."/>
            <person name="Sorensen T."/>
            <person name="Nielsen M.R."/>
            <person name="Sondergaard T.E."/>
            <person name="Sorensen J.L."/>
            <person name="Fitzpatrick D.A."/>
            <person name="Frisvad J.C."/>
            <person name="Nielsen K.L."/>
        </authorList>
    </citation>
    <scope>NUCLEOTIDE SEQUENCE</scope>
    <source>
        <strain evidence="3">IBT 19713</strain>
    </source>
</reference>
<accession>A0A9W9TRN8</accession>
<keyword evidence="4" id="KW-1185">Reference proteome</keyword>
<feature type="chain" id="PRO_5040766688" description="DUF7907 domain-containing protein" evidence="1">
    <location>
        <begin position="18"/>
        <end position="198"/>
    </location>
</feature>
<feature type="signal peptide" evidence="1">
    <location>
        <begin position="1"/>
        <end position="17"/>
    </location>
</feature>
<reference evidence="3" key="1">
    <citation type="submission" date="2022-11" db="EMBL/GenBank/DDBJ databases">
        <authorList>
            <person name="Petersen C."/>
        </authorList>
    </citation>
    <scope>NUCLEOTIDE SEQUENCE</scope>
    <source>
        <strain evidence="3">IBT 19713</strain>
    </source>
</reference>
<comment type="caution">
    <text evidence="3">The sequence shown here is derived from an EMBL/GenBank/DDBJ whole genome shotgun (WGS) entry which is preliminary data.</text>
</comment>
<dbReference type="RefSeq" id="XP_058331815.1">
    <property type="nucleotide sequence ID" value="XM_058472812.1"/>
</dbReference>
<evidence type="ECO:0000313" key="3">
    <source>
        <dbReference type="EMBL" id="KAJ5238896.1"/>
    </source>
</evidence>
<dbReference type="InterPro" id="IPR057229">
    <property type="entry name" value="DUF7907"/>
</dbReference>
<keyword evidence="1" id="KW-0732">Signal</keyword>
<proteinExistence type="predicted"/>
<gene>
    <name evidence="3" type="ORF">N7468_003515</name>
</gene>
<evidence type="ECO:0000256" key="1">
    <source>
        <dbReference type="SAM" id="SignalP"/>
    </source>
</evidence>